<dbReference type="NCBIfam" id="TIGR03624">
    <property type="entry name" value="putative hydrolase"/>
    <property type="match status" value="1"/>
</dbReference>
<dbReference type="GO" id="GO:0008237">
    <property type="term" value="F:metallopeptidase activity"/>
    <property type="evidence" value="ECO:0007669"/>
    <property type="project" value="UniProtKB-KW"/>
</dbReference>
<dbReference type="InterPro" id="IPR022454">
    <property type="entry name" value="CHP03883_F420-assoc"/>
</dbReference>
<gene>
    <name evidence="1" type="ORF">IGS67_00995</name>
</gene>
<comment type="caution">
    <text evidence="1">The sequence shown here is derived from an EMBL/GenBank/DDBJ whole genome shotgun (WGS) entry which is preliminary data.</text>
</comment>
<keyword evidence="1" id="KW-0645">Protease</keyword>
<reference evidence="1 2" key="1">
    <citation type="submission" date="2020-09" db="EMBL/GenBank/DDBJ databases">
        <title>Flavimobilis rhizosphaerae sp. nov., isolated from rhizosphere soil of Spartina alterniflora.</title>
        <authorList>
            <person name="Hanqin C."/>
        </authorList>
    </citation>
    <scope>NUCLEOTIDE SEQUENCE [LARGE SCALE GENOMIC DNA]</scope>
    <source>
        <strain evidence="1 2">GY 10621</strain>
    </source>
</reference>
<dbReference type="InterPro" id="IPR018766">
    <property type="entry name" value="Zinicin_2"/>
</dbReference>
<proteinExistence type="predicted"/>
<accession>A0ABR9DLQ7</accession>
<dbReference type="NCBIfam" id="TIGR03883">
    <property type="entry name" value="DUF2342_F420"/>
    <property type="match status" value="1"/>
</dbReference>
<sequence length="373" mass="39146">MTSERRPSPDLWAAVDWDAVRGLGALLAPAGPVDDRGVLVAHVEGLRRAASLAVPHVLDVTAMSPADGRDVVDDPGLLSRVHVVDRASWVRAASQGMEVLLGGTAPASAEGAGARAPGVVVQAAGAAEVGAALALVSTRVLGQFDPYVARPGEPGRLLLVAPNVLRVGRALDARPDPFALWVALHEQTHALQFAAAPWLADHLRGRVGALLDDVVGSGAELGRGGPGRRARTWASTLGRVVRAPAGTSLGTRLLSPSQRATMAEIAAVMSLLEGHADVMMDRVGENVIPGVGRIRASFDARRSQRGGAVDTVLRKMLGLDEKLAQYTDGAAFVRGAMIRVGRRRLNAVWDGPENLPTTRELADPAAWVRRVHG</sequence>
<dbReference type="EMBL" id="JACZDF010000001">
    <property type="protein sequence ID" value="MBD9698075.1"/>
    <property type="molecule type" value="Genomic_DNA"/>
</dbReference>
<dbReference type="Pfam" id="PF10103">
    <property type="entry name" value="Zincin_2"/>
    <property type="match status" value="1"/>
</dbReference>
<evidence type="ECO:0000313" key="2">
    <source>
        <dbReference type="Proteomes" id="UP000642107"/>
    </source>
</evidence>
<dbReference type="Proteomes" id="UP000642107">
    <property type="component" value="Unassembled WGS sequence"/>
</dbReference>
<dbReference type="PANTHER" id="PTHR39420">
    <property type="match status" value="1"/>
</dbReference>
<organism evidence="1 2">
    <name type="scientific">Flavimobilis rhizosphaerae</name>
    <dbReference type="NCBI Taxonomy" id="2775421"/>
    <lineage>
        <taxon>Bacteria</taxon>
        <taxon>Bacillati</taxon>
        <taxon>Actinomycetota</taxon>
        <taxon>Actinomycetes</taxon>
        <taxon>Micrococcales</taxon>
        <taxon>Jonesiaceae</taxon>
        <taxon>Flavimobilis</taxon>
    </lineage>
</organism>
<dbReference type="Gene3D" id="1.20.150.30">
    <property type="entry name" value="Zincin-like metallopeptidase, N-terminal domain"/>
    <property type="match status" value="1"/>
</dbReference>
<keyword evidence="1" id="KW-0378">Hydrolase</keyword>
<keyword evidence="2" id="KW-1185">Reference proteome</keyword>
<dbReference type="InterPro" id="IPR042271">
    <property type="entry name" value="Zinicin_2_N"/>
</dbReference>
<dbReference type="PANTHER" id="PTHR39420:SF1">
    <property type="entry name" value="HYDROLASE"/>
    <property type="match status" value="1"/>
</dbReference>
<dbReference type="RefSeq" id="WP_192276925.1">
    <property type="nucleotide sequence ID" value="NZ_JACZDF010000001.1"/>
</dbReference>
<dbReference type="SUPFAM" id="SSF55486">
    <property type="entry name" value="Metalloproteases ('zincins'), catalytic domain"/>
    <property type="match status" value="1"/>
</dbReference>
<evidence type="ECO:0000313" key="1">
    <source>
        <dbReference type="EMBL" id="MBD9698075.1"/>
    </source>
</evidence>
<protein>
    <submittedName>
        <fullName evidence="1">Zinc-dependent metalloprotease</fullName>
    </submittedName>
</protein>
<name>A0ABR9DLQ7_9MICO</name>
<keyword evidence="1" id="KW-0482">Metalloprotease</keyword>